<evidence type="ECO:0008006" key="5">
    <source>
        <dbReference type="Google" id="ProtNLM"/>
    </source>
</evidence>
<dbReference type="AlphaFoldDB" id="A0A1M6WPP1"/>
<sequence>MHKDILIWVCLLFFTRSYTQKYNDKDFIGYINYKQIPLVNVNFNPLLFDYVLNREPEWYSKNKIKKITYLLDGQFNQSVQYLEDGNVVESNYSGGSKYITSKNKNEIITTQYNNNKEIFIISNKIATDGKLIRIKNQYATSKNDSTVTKFYYENNRIIKKEQYFNNKIQRKSEFKYGKNVLTSMINTDYVTQVQPGQTHESENVVYKYDDNENCISIERTHYFGILKNKHSFTYNNQHKLIKENYVLDVGTGSQTSEGEIEYVYDDKNRINKIFEKNKQKASTADILYGENNKVILITINCSSCYSTYFPINFYPGKMTNVYSFKYDGKGNMIEMNNTVNGELRNKTQFIIEYY</sequence>
<dbReference type="STRING" id="1423959.SAMN05444407_101724"/>
<keyword evidence="3" id="KW-1185">Reference proteome</keyword>
<name>A0A1M6WPP1_9FLAO</name>
<dbReference type="RefSeq" id="WP_066696859.1">
    <property type="nucleotide sequence ID" value="NZ_FRBM01000001.1"/>
</dbReference>
<protein>
    <recommendedName>
        <fullName evidence="5">YD repeat-containing protein</fullName>
    </recommendedName>
</protein>
<dbReference type="OrthoDB" id="1232778at2"/>
<evidence type="ECO:0000313" key="1">
    <source>
        <dbReference type="EMBL" id="OCA78127.1"/>
    </source>
</evidence>
<evidence type="ECO:0000313" key="2">
    <source>
        <dbReference type="EMBL" id="SHK95495.1"/>
    </source>
</evidence>
<dbReference type="Proteomes" id="UP000184069">
    <property type="component" value="Unassembled WGS sequence"/>
</dbReference>
<dbReference type="Proteomes" id="UP000093508">
    <property type="component" value="Unassembled WGS sequence"/>
</dbReference>
<evidence type="ECO:0000313" key="4">
    <source>
        <dbReference type="Proteomes" id="UP000184069"/>
    </source>
</evidence>
<evidence type="ECO:0000313" key="3">
    <source>
        <dbReference type="Proteomes" id="UP000093508"/>
    </source>
</evidence>
<organism evidence="2 4">
    <name type="scientific">Chryseobacterium contaminans</name>
    <dbReference type="NCBI Taxonomy" id="1423959"/>
    <lineage>
        <taxon>Bacteria</taxon>
        <taxon>Pseudomonadati</taxon>
        <taxon>Bacteroidota</taxon>
        <taxon>Flavobacteriia</taxon>
        <taxon>Flavobacteriales</taxon>
        <taxon>Weeksellaceae</taxon>
        <taxon>Chryseobacterium group</taxon>
        <taxon>Chryseobacterium</taxon>
    </lineage>
</organism>
<gene>
    <name evidence="1" type="ORF">BBH99_09820</name>
    <name evidence="2" type="ORF">SAMN05444407_101724</name>
</gene>
<reference evidence="1 3" key="1">
    <citation type="submission" date="2016-07" db="EMBL/GenBank/DDBJ databases">
        <authorList>
            <person name="Jeong J.-J."/>
            <person name="Kim D.W."/>
            <person name="Sang M.K."/>
            <person name="Choi I.-G."/>
            <person name="Kim K.D."/>
        </authorList>
    </citation>
    <scope>NUCLEOTIDE SEQUENCE [LARGE SCALE GENOMIC DNA]</scope>
    <source>
        <strain evidence="1 3">C-26</strain>
    </source>
</reference>
<reference evidence="2 4" key="2">
    <citation type="submission" date="2016-11" db="EMBL/GenBank/DDBJ databases">
        <authorList>
            <person name="Jaros S."/>
            <person name="Januszkiewicz K."/>
            <person name="Wedrychowicz H."/>
        </authorList>
    </citation>
    <scope>NUCLEOTIDE SEQUENCE [LARGE SCALE GENOMIC DNA]</scope>
    <source>
        <strain evidence="2 4">DSM 27621</strain>
    </source>
</reference>
<accession>A0A1M6WPP1</accession>
<proteinExistence type="predicted"/>
<dbReference type="EMBL" id="FRBM01000001">
    <property type="protein sequence ID" value="SHK95495.1"/>
    <property type="molecule type" value="Genomic_DNA"/>
</dbReference>
<dbReference type="EMBL" id="MAYF01000299">
    <property type="protein sequence ID" value="OCA78127.1"/>
    <property type="molecule type" value="Genomic_DNA"/>
</dbReference>